<organism evidence="4 5">
    <name type="scientific">Lentinula guzmanii</name>
    <dbReference type="NCBI Taxonomy" id="2804957"/>
    <lineage>
        <taxon>Eukaryota</taxon>
        <taxon>Fungi</taxon>
        <taxon>Dikarya</taxon>
        <taxon>Basidiomycota</taxon>
        <taxon>Agaricomycotina</taxon>
        <taxon>Agaricomycetes</taxon>
        <taxon>Agaricomycetidae</taxon>
        <taxon>Agaricales</taxon>
        <taxon>Marasmiineae</taxon>
        <taxon>Omphalotaceae</taxon>
        <taxon>Lentinula</taxon>
    </lineage>
</organism>
<sequence>MSNHDLRRQSLPPATTGSPLRPTSPLAVSSTPPPTTRTVNTPSPTRPLSKAPPTPPARTSTRARDLLRKHYGLGMGTPGSSGRNTPDERDPMNMDSPSFDAKAYYSQLITTANLSTLLKKENELIGEIRLLDSERQNLVYNHHHELIAASDTIGAMKSHAESLDADLDLLKAAFSEISRLSSELASLDQINGRENTPPVDSGNRSLA</sequence>
<dbReference type="Proteomes" id="UP001176059">
    <property type="component" value="Unassembled WGS sequence"/>
</dbReference>
<dbReference type="PANTHER" id="PTHR15954">
    <property type="entry name" value="VACUOLAR PROTEIN SORTING-ASSOCIATED PROTEIN 51 HOMOLOG"/>
    <property type="match status" value="1"/>
</dbReference>
<evidence type="ECO:0000313" key="5">
    <source>
        <dbReference type="Proteomes" id="UP001176059"/>
    </source>
</evidence>
<evidence type="ECO:0000256" key="1">
    <source>
        <dbReference type="ARBA" id="ARBA00006080"/>
    </source>
</evidence>
<keyword evidence="5" id="KW-1185">Reference proteome</keyword>
<reference evidence="4" key="1">
    <citation type="submission" date="2022-08" db="EMBL/GenBank/DDBJ databases">
        <authorList>
            <consortium name="DOE Joint Genome Institute"/>
            <person name="Min B."/>
            <person name="Sierra-Patev S."/>
            <person name="Naranjo-Ortiz M."/>
            <person name="Looney B."/>
            <person name="Konkel Z."/>
            <person name="Slot J.C."/>
            <person name="Sakamoto Y."/>
            <person name="Steenwyk J.L."/>
            <person name="Rokas A."/>
            <person name="Carro J."/>
            <person name="Camarero S."/>
            <person name="Ferreira P."/>
            <person name="Molpeceres G."/>
            <person name="Ruiz-duenas F.J."/>
            <person name="Serrano A."/>
            <person name="Henrissat B."/>
            <person name="Drula E."/>
            <person name="Hughes K.W."/>
            <person name="Mata J.L."/>
            <person name="Ishikawa N.K."/>
            <person name="Vargas-Isla R."/>
            <person name="Ushijima S."/>
            <person name="Smith C.A."/>
            <person name="Ahrendt S."/>
            <person name="Andreopoulos W."/>
            <person name="He G."/>
            <person name="LaButti K."/>
            <person name="Lipzen A."/>
            <person name="Ng V."/>
            <person name="Riley R."/>
            <person name="Sandor L."/>
            <person name="Barry K."/>
            <person name="Martinez A.T."/>
            <person name="Xiao Y."/>
            <person name="Gibbons J.G."/>
            <person name="Terashima K."/>
            <person name="Hibbett D.S."/>
            <person name="Grigoriev I.V."/>
        </authorList>
    </citation>
    <scope>NUCLEOTIDE SEQUENCE</scope>
    <source>
        <strain evidence="4">ET3784</strain>
    </source>
</reference>
<keyword evidence="2" id="KW-0445">Lipid transport</keyword>
<name>A0AA38JL97_9AGAR</name>
<dbReference type="GO" id="GO:0006869">
    <property type="term" value="P:lipid transport"/>
    <property type="evidence" value="ECO:0007669"/>
    <property type="project" value="UniProtKB-UniRule"/>
</dbReference>
<dbReference type="GO" id="GO:0000938">
    <property type="term" value="C:GARP complex"/>
    <property type="evidence" value="ECO:0007669"/>
    <property type="project" value="UniProtKB-UniRule"/>
</dbReference>
<dbReference type="Pfam" id="PF08700">
    <property type="entry name" value="VPS51_Exo84_N"/>
    <property type="match status" value="1"/>
</dbReference>
<accession>A0AA38JL97</accession>
<gene>
    <name evidence="4" type="ORF">DFJ43DRAFT_1045026</name>
</gene>
<dbReference type="GO" id="GO:0007030">
    <property type="term" value="P:Golgi organization"/>
    <property type="evidence" value="ECO:0007669"/>
    <property type="project" value="UniProtKB-UniRule"/>
</dbReference>
<dbReference type="GO" id="GO:0042147">
    <property type="term" value="P:retrograde transport, endosome to Golgi"/>
    <property type="evidence" value="ECO:0007669"/>
    <property type="project" value="UniProtKB-UniRule"/>
</dbReference>
<dbReference type="GO" id="GO:0032456">
    <property type="term" value="P:endocytic recycling"/>
    <property type="evidence" value="ECO:0007669"/>
    <property type="project" value="TreeGrafter"/>
</dbReference>
<protein>
    <recommendedName>
        <fullName evidence="2">Vacuolar protein sorting-associated protein 51 homolog</fullName>
    </recommendedName>
</protein>
<feature type="compositionally biased region" description="Low complexity" evidence="3">
    <location>
        <begin position="36"/>
        <end position="47"/>
    </location>
</feature>
<evidence type="ECO:0000256" key="2">
    <source>
        <dbReference type="RuleBase" id="RU368010"/>
    </source>
</evidence>
<keyword evidence="2" id="KW-0653">Protein transport</keyword>
<evidence type="ECO:0000256" key="3">
    <source>
        <dbReference type="SAM" id="MobiDB-lite"/>
    </source>
</evidence>
<dbReference type="InterPro" id="IPR014812">
    <property type="entry name" value="Vps51"/>
</dbReference>
<dbReference type="EMBL" id="JANVFO010000001">
    <property type="protein sequence ID" value="KAJ3737514.1"/>
    <property type="molecule type" value="Genomic_DNA"/>
</dbReference>
<comment type="subcellular location">
    <subcellularLocation>
        <location evidence="2">Golgi apparatus</location>
        <location evidence="2">trans-Golgi network</location>
    </subcellularLocation>
</comment>
<proteinExistence type="inferred from homology"/>
<comment type="similarity">
    <text evidence="1 2">Belongs to the VPS51 family.</text>
</comment>
<dbReference type="GO" id="GO:1990745">
    <property type="term" value="C:EARP complex"/>
    <property type="evidence" value="ECO:0007669"/>
    <property type="project" value="TreeGrafter"/>
</dbReference>
<dbReference type="GO" id="GO:0048193">
    <property type="term" value="P:Golgi vesicle transport"/>
    <property type="evidence" value="ECO:0007669"/>
    <property type="project" value="TreeGrafter"/>
</dbReference>
<dbReference type="AlphaFoldDB" id="A0AA38JL97"/>
<reference evidence="4" key="2">
    <citation type="journal article" date="2023" name="Proc. Natl. Acad. Sci. U.S.A.">
        <title>A global phylogenomic analysis of the shiitake genus Lentinula.</title>
        <authorList>
            <person name="Sierra-Patev S."/>
            <person name="Min B."/>
            <person name="Naranjo-Ortiz M."/>
            <person name="Looney B."/>
            <person name="Konkel Z."/>
            <person name="Slot J.C."/>
            <person name="Sakamoto Y."/>
            <person name="Steenwyk J.L."/>
            <person name="Rokas A."/>
            <person name="Carro J."/>
            <person name="Camarero S."/>
            <person name="Ferreira P."/>
            <person name="Molpeceres G."/>
            <person name="Ruiz-Duenas F.J."/>
            <person name="Serrano A."/>
            <person name="Henrissat B."/>
            <person name="Drula E."/>
            <person name="Hughes K.W."/>
            <person name="Mata J.L."/>
            <person name="Ishikawa N.K."/>
            <person name="Vargas-Isla R."/>
            <person name="Ushijima S."/>
            <person name="Smith C.A."/>
            <person name="Donoghue J."/>
            <person name="Ahrendt S."/>
            <person name="Andreopoulos W."/>
            <person name="He G."/>
            <person name="LaButti K."/>
            <person name="Lipzen A."/>
            <person name="Ng V."/>
            <person name="Riley R."/>
            <person name="Sandor L."/>
            <person name="Barry K."/>
            <person name="Martinez A.T."/>
            <person name="Xiao Y."/>
            <person name="Gibbons J.G."/>
            <person name="Terashima K."/>
            <person name="Grigoriev I.V."/>
            <person name="Hibbett D."/>
        </authorList>
    </citation>
    <scope>NUCLEOTIDE SEQUENCE</scope>
    <source>
        <strain evidence="4">ET3784</strain>
    </source>
</reference>
<dbReference type="PANTHER" id="PTHR15954:SF4">
    <property type="entry name" value="VACUOLAR PROTEIN SORTING-ASSOCIATED PROTEIN 51 HOMOLOG"/>
    <property type="match status" value="1"/>
</dbReference>
<feature type="region of interest" description="Disordered" evidence="3">
    <location>
        <begin position="1"/>
        <end position="94"/>
    </location>
</feature>
<keyword evidence="2" id="KW-0813">Transport</keyword>
<dbReference type="GO" id="GO:0016020">
    <property type="term" value="C:membrane"/>
    <property type="evidence" value="ECO:0007669"/>
    <property type="project" value="TreeGrafter"/>
</dbReference>
<comment type="caution">
    <text evidence="4">The sequence shown here is derived from an EMBL/GenBank/DDBJ whole genome shotgun (WGS) entry which is preliminary data.</text>
</comment>
<dbReference type="GO" id="GO:0005829">
    <property type="term" value="C:cytosol"/>
    <property type="evidence" value="ECO:0007669"/>
    <property type="project" value="GOC"/>
</dbReference>
<evidence type="ECO:0000313" key="4">
    <source>
        <dbReference type="EMBL" id="KAJ3737514.1"/>
    </source>
</evidence>
<dbReference type="GO" id="GO:0015031">
    <property type="term" value="P:protein transport"/>
    <property type="evidence" value="ECO:0007669"/>
    <property type="project" value="UniProtKB-UniRule"/>
</dbReference>
<comment type="function">
    <text evidence="2">Acts as component of the GARP complex that is involved in retrograde transport from early and late endosomes to the trans-Golgi network (TGN).</text>
</comment>
<keyword evidence="2" id="KW-0333">Golgi apparatus</keyword>
<comment type="subunit">
    <text evidence="2">Component of the Golgi-associated retrograde protein (GARP) complex.</text>
</comment>
<feature type="region of interest" description="Disordered" evidence="3">
    <location>
        <begin position="188"/>
        <end position="207"/>
    </location>
</feature>